<evidence type="ECO:0000313" key="2">
    <source>
        <dbReference type="EMBL" id="ORY83120.1"/>
    </source>
</evidence>
<dbReference type="RefSeq" id="XP_040725701.1">
    <property type="nucleotide sequence ID" value="XM_040866886.1"/>
</dbReference>
<evidence type="ECO:0000313" key="3">
    <source>
        <dbReference type="Proteomes" id="UP000193685"/>
    </source>
</evidence>
<sequence length="432" mass="47501">MVVFHACLQLCTMDKESTPDQTFTLVKSVTHSFVVYFKAKNRTTIASSTTSTDMVVKANTFPLAVMFLLLGTLLYAACASPGAGEDGPSLKKQKVGNPKDDQDESSKIEACQVMSLGAVKMLSNVPEGDSCQTRCDAEFWRLSRDVVPQAWYLEDACQVEGRPVCLRPEIIDLGFICQGKGGFCPAEFHHDATAPPGPREPSWQCYMRVWMATAGFDGSVIEVVMNTIKTFFDSMPQSSTFSASGHVLEALPLSRTLDPLIQKLFEQFSWVSALDTAKKAGQCNTAHSAGEPPGDKKGKGKALPQLTKQCACSTRIFFVSYDGQVLNRETQTSEKLAPPLQCDVISIAERMARELALLGWQAEPVAMVEQDNVGCTDPMWQCDCDFLSQDEHRVLCKRLDVPPKVGLVQVKQEPEWYSDTSSTGDNFPKAFT</sequence>
<organism evidence="2 3">
    <name type="scientific">Protomyces lactucae-debilis</name>
    <dbReference type="NCBI Taxonomy" id="2754530"/>
    <lineage>
        <taxon>Eukaryota</taxon>
        <taxon>Fungi</taxon>
        <taxon>Dikarya</taxon>
        <taxon>Ascomycota</taxon>
        <taxon>Taphrinomycotina</taxon>
        <taxon>Taphrinomycetes</taxon>
        <taxon>Taphrinales</taxon>
        <taxon>Protomycetaceae</taxon>
        <taxon>Protomyces</taxon>
    </lineage>
</organism>
<dbReference type="EMBL" id="MCFI01000008">
    <property type="protein sequence ID" value="ORY83120.1"/>
    <property type="molecule type" value="Genomic_DNA"/>
</dbReference>
<accession>A0A1Y2FGQ2</accession>
<feature type="region of interest" description="Disordered" evidence="1">
    <location>
        <begin position="82"/>
        <end position="106"/>
    </location>
</feature>
<keyword evidence="3" id="KW-1185">Reference proteome</keyword>
<name>A0A1Y2FGQ2_PROLT</name>
<comment type="caution">
    <text evidence="2">The sequence shown here is derived from an EMBL/GenBank/DDBJ whole genome shotgun (WGS) entry which is preliminary data.</text>
</comment>
<proteinExistence type="predicted"/>
<reference evidence="2 3" key="1">
    <citation type="submission" date="2016-07" db="EMBL/GenBank/DDBJ databases">
        <title>Pervasive Adenine N6-methylation of Active Genes in Fungi.</title>
        <authorList>
            <consortium name="DOE Joint Genome Institute"/>
            <person name="Mondo S.J."/>
            <person name="Dannebaum R.O."/>
            <person name="Kuo R.C."/>
            <person name="Labutti K."/>
            <person name="Haridas S."/>
            <person name="Kuo A."/>
            <person name="Salamov A."/>
            <person name="Ahrendt S.R."/>
            <person name="Lipzen A."/>
            <person name="Sullivan W."/>
            <person name="Andreopoulos W.B."/>
            <person name="Clum A."/>
            <person name="Lindquist E."/>
            <person name="Daum C."/>
            <person name="Ramamoorthy G.K."/>
            <person name="Gryganskyi A."/>
            <person name="Culley D."/>
            <person name="Magnuson J.K."/>
            <person name="James T.Y."/>
            <person name="O'Malley M.A."/>
            <person name="Stajich J.E."/>
            <person name="Spatafora J.W."/>
            <person name="Visel A."/>
            <person name="Grigoriev I.V."/>
        </authorList>
    </citation>
    <scope>NUCLEOTIDE SEQUENCE [LARGE SCALE GENOMIC DNA]</scope>
    <source>
        <strain evidence="2 3">12-1054</strain>
    </source>
</reference>
<dbReference type="AlphaFoldDB" id="A0A1Y2FGQ2"/>
<dbReference type="Proteomes" id="UP000193685">
    <property type="component" value="Unassembled WGS sequence"/>
</dbReference>
<feature type="compositionally biased region" description="Basic and acidic residues" evidence="1">
    <location>
        <begin position="97"/>
        <end position="106"/>
    </location>
</feature>
<protein>
    <submittedName>
        <fullName evidence="2">Uncharacterized protein</fullName>
    </submittedName>
</protein>
<gene>
    <name evidence="2" type="ORF">BCR37DRAFT_295698</name>
</gene>
<dbReference type="GeneID" id="63783485"/>
<evidence type="ECO:0000256" key="1">
    <source>
        <dbReference type="SAM" id="MobiDB-lite"/>
    </source>
</evidence>